<dbReference type="EMBL" id="JAHQIW010000260">
    <property type="protein sequence ID" value="KAJ1347047.1"/>
    <property type="molecule type" value="Genomic_DNA"/>
</dbReference>
<comment type="caution">
    <text evidence="1">The sequence shown here is derived from an EMBL/GenBank/DDBJ whole genome shotgun (WGS) entry which is preliminary data.</text>
</comment>
<accession>A0AAD5MDJ8</accession>
<organism evidence="1 2">
    <name type="scientific">Parelaphostrongylus tenuis</name>
    <name type="common">Meningeal worm</name>
    <dbReference type="NCBI Taxonomy" id="148309"/>
    <lineage>
        <taxon>Eukaryota</taxon>
        <taxon>Metazoa</taxon>
        <taxon>Ecdysozoa</taxon>
        <taxon>Nematoda</taxon>
        <taxon>Chromadorea</taxon>
        <taxon>Rhabditida</taxon>
        <taxon>Rhabditina</taxon>
        <taxon>Rhabditomorpha</taxon>
        <taxon>Strongyloidea</taxon>
        <taxon>Metastrongylidae</taxon>
        <taxon>Parelaphostrongylus</taxon>
    </lineage>
</organism>
<evidence type="ECO:0000313" key="2">
    <source>
        <dbReference type="Proteomes" id="UP001196413"/>
    </source>
</evidence>
<reference evidence="1" key="1">
    <citation type="submission" date="2021-06" db="EMBL/GenBank/DDBJ databases">
        <title>Parelaphostrongylus tenuis whole genome reference sequence.</title>
        <authorList>
            <person name="Garwood T.J."/>
            <person name="Larsen P.A."/>
            <person name="Fountain-Jones N.M."/>
            <person name="Garbe J.R."/>
            <person name="Macchietto M.G."/>
            <person name="Kania S.A."/>
            <person name="Gerhold R.W."/>
            <person name="Richards J.E."/>
            <person name="Wolf T.M."/>
        </authorList>
    </citation>
    <scope>NUCLEOTIDE SEQUENCE</scope>
    <source>
        <strain evidence="1">MNPRO001-30</strain>
        <tissue evidence="1">Meninges</tissue>
    </source>
</reference>
<dbReference type="Proteomes" id="UP001196413">
    <property type="component" value="Unassembled WGS sequence"/>
</dbReference>
<evidence type="ECO:0000313" key="1">
    <source>
        <dbReference type="EMBL" id="KAJ1347047.1"/>
    </source>
</evidence>
<gene>
    <name evidence="1" type="ORF">KIN20_001992</name>
</gene>
<sequence length="127" mass="15006">MGRRIGKARIIAVKIFECLYPNPTPLPFADLFEYVEFDEPGARVADRAKWKYFNKKVEELEAVKAHALKKERKRQRERERAKKIEQLETYQKRFENAASHKKREGRSSRLKELIESISLAEDHGTNF</sequence>
<name>A0AAD5MDJ8_PARTN</name>
<keyword evidence="2" id="KW-1185">Reference proteome</keyword>
<proteinExistence type="predicted"/>
<protein>
    <submittedName>
        <fullName evidence="1">Uncharacterized protein</fullName>
    </submittedName>
</protein>
<dbReference type="AlphaFoldDB" id="A0AAD5MDJ8"/>